<evidence type="ECO:0000256" key="2">
    <source>
        <dbReference type="ARBA" id="ARBA00006052"/>
    </source>
</evidence>
<feature type="binding site" evidence="10">
    <location>
        <position position="186"/>
    </location>
    <ligand>
        <name>substrate</name>
    </ligand>
</feature>
<dbReference type="GO" id="GO:0005524">
    <property type="term" value="F:ATP binding"/>
    <property type="evidence" value="ECO:0007669"/>
    <property type="project" value="UniProtKB-UniRule"/>
</dbReference>
<feature type="binding site" evidence="10">
    <location>
        <position position="312"/>
    </location>
    <ligand>
        <name>ATP</name>
        <dbReference type="ChEBI" id="CHEBI:30616"/>
    </ligand>
</feature>
<sequence length="534" mass="59469">MNLDCLNFKGNKKIYRNLPVSDLVELAVKRGEGVLSSSGALVIHTGKYTGRSPKDRFIVKQKSVEDKINWGEINEPLEEIIFDELYNQVINYLCEKDLFVFDGFVGAMNTYRNGVRVISEYASQALFANQMFLRPTSDELDDYQTDFKIICAPGFKARGSLDGINSEAFIIVNFDKKLVLIGGTLYSGEIKKCMFSIMNYILPSRGVFPMHCSANIGVEGDTAVFFGLSGTGKTTLSSDPDRRLIGDDEHGWCDEGIFNFEGGCYAKTIRLSAENEKEIYGAIKFGAVLENVILNKDKTLNYDDDSLTENTRAAYPLHYIDNIEATGIGSQPNTIIFLTADAFGVLPPISKLSKEAAMYHFMSGYTSKLAGTERGIKEPQATFSSCFGEPFMLLNPTVYAKLLGERIEKNNVDVYLVNTGWSGGAYGVGQRVKLSYTRAMVSAALEGNLKDVSYVEDEIFKVQVPTYCPGVPNEILDPKNTWRNKSEYYVKAKELAEKFENNFKKFKNIPENIIQAGPNSDNIQSVQEVAVTNF</sequence>
<dbReference type="EMBL" id="BOPZ01000002">
    <property type="protein sequence ID" value="GIM27688.1"/>
    <property type="molecule type" value="Genomic_DNA"/>
</dbReference>
<feature type="binding site" evidence="10">
    <location>
        <position position="51"/>
    </location>
    <ligand>
        <name>substrate</name>
    </ligand>
</feature>
<evidence type="ECO:0000256" key="3">
    <source>
        <dbReference type="ARBA" id="ARBA00012363"/>
    </source>
</evidence>
<evidence type="ECO:0000256" key="1">
    <source>
        <dbReference type="ARBA" id="ARBA00004742"/>
    </source>
</evidence>
<proteinExistence type="inferred from homology"/>
<comment type="catalytic activity">
    <reaction evidence="9 10">
        <text>oxaloacetate + ATP = phosphoenolpyruvate + ADP + CO2</text>
        <dbReference type="Rhea" id="RHEA:18617"/>
        <dbReference type="ChEBI" id="CHEBI:16452"/>
        <dbReference type="ChEBI" id="CHEBI:16526"/>
        <dbReference type="ChEBI" id="CHEBI:30616"/>
        <dbReference type="ChEBI" id="CHEBI:58702"/>
        <dbReference type="ChEBI" id="CHEBI:456216"/>
        <dbReference type="EC" id="4.1.1.49"/>
    </reaction>
</comment>
<dbReference type="RefSeq" id="WP_212902445.1">
    <property type="nucleotide sequence ID" value="NZ_BOPZ01000002.1"/>
</dbReference>
<evidence type="ECO:0000256" key="5">
    <source>
        <dbReference type="ARBA" id="ARBA00022741"/>
    </source>
</evidence>
<keyword evidence="6 10" id="KW-0210">Decarboxylase</keyword>
<protein>
    <recommendedName>
        <fullName evidence="3 10">Phosphoenolpyruvate carboxykinase (ATP)</fullName>
        <shortName evidence="10">PCK</shortName>
        <shortName evidence="10">PEP carboxykinase</shortName>
        <shortName evidence="10">PEPCK</shortName>
        <ecNumber evidence="3 10">4.1.1.49</ecNumber>
    </recommendedName>
</protein>
<feature type="binding site" evidence="10">
    <location>
        <position position="312"/>
    </location>
    <ligand>
        <name>substrate</name>
    </ligand>
</feature>
<keyword evidence="10" id="KW-0963">Cytoplasm</keyword>
<keyword evidence="8 10" id="KW-0456">Lyase</keyword>
<evidence type="ECO:0000256" key="10">
    <source>
        <dbReference type="HAMAP-Rule" id="MF_00453"/>
    </source>
</evidence>
<reference evidence="11" key="1">
    <citation type="submission" date="2021-03" db="EMBL/GenBank/DDBJ databases">
        <title>Taxonomic study of Clostridium polyendosporum from meadow-gley soil under rice.</title>
        <authorList>
            <person name="Kobayashi H."/>
            <person name="Tanizawa Y."/>
            <person name="Yagura M."/>
        </authorList>
    </citation>
    <scope>NUCLEOTIDE SEQUENCE</scope>
    <source>
        <strain evidence="11">JCM 30710</strain>
    </source>
</reference>
<dbReference type="GO" id="GO:0004612">
    <property type="term" value="F:phosphoenolpyruvate carboxykinase (ATP) activity"/>
    <property type="evidence" value="ECO:0007669"/>
    <property type="project" value="UniProtKB-UniRule"/>
</dbReference>
<dbReference type="Gene3D" id="3.90.228.20">
    <property type="match status" value="1"/>
</dbReference>
<name>A0A919RY47_9CLOT</name>
<dbReference type="InterPro" id="IPR013035">
    <property type="entry name" value="PEP_carboxykinase_C"/>
</dbReference>
<dbReference type="SUPFAM" id="SSF53795">
    <property type="entry name" value="PEP carboxykinase-like"/>
    <property type="match status" value="1"/>
</dbReference>
<dbReference type="AlphaFoldDB" id="A0A919RY47"/>
<dbReference type="HAMAP" id="MF_00453">
    <property type="entry name" value="PEPCK_ATP"/>
    <property type="match status" value="1"/>
</dbReference>
<gene>
    <name evidence="11" type="primary">pckA2</name>
    <name evidence="10" type="synonym">pckA</name>
    <name evidence="11" type="ORF">CPJCM30710_03540</name>
</gene>
<comment type="pathway">
    <text evidence="1 10">Carbohydrate biosynthesis; gluconeogenesis.</text>
</comment>
<feature type="binding site" evidence="10">
    <location>
        <position position="211"/>
    </location>
    <ligand>
        <name>ATP</name>
        <dbReference type="ChEBI" id="CHEBI:30616"/>
    </ligand>
</feature>
<organism evidence="11 12">
    <name type="scientific">Clostridium polyendosporum</name>
    <dbReference type="NCBI Taxonomy" id="69208"/>
    <lineage>
        <taxon>Bacteria</taxon>
        <taxon>Bacillati</taxon>
        <taxon>Bacillota</taxon>
        <taxon>Clostridia</taxon>
        <taxon>Eubacteriales</taxon>
        <taxon>Clostridiaceae</taxon>
        <taxon>Clostridium</taxon>
    </lineage>
</organism>
<dbReference type="Pfam" id="PF01293">
    <property type="entry name" value="PEPCK_ATP"/>
    <property type="match status" value="1"/>
</dbReference>
<keyword evidence="12" id="KW-1185">Reference proteome</keyword>
<dbReference type="InterPro" id="IPR001272">
    <property type="entry name" value="PEP_carboxykinase_ATP"/>
</dbReference>
<evidence type="ECO:0000256" key="6">
    <source>
        <dbReference type="ARBA" id="ARBA00022793"/>
    </source>
</evidence>
<dbReference type="Gene3D" id="2.170.8.10">
    <property type="entry name" value="Phosphoenolpyruvate Carboxykinase, domain 2"/>
    <property type="match status" value="1"/>
</dbReference>
<dbReference type="InterPro" id="IPR015994">
    <property type="entry name" value="PEPCK_ATP_CS"/>
</dbReference>
<feature type="binding site" evidence="10">
    <location>
        <position position="192"/>
    </location>
    <ligand>
        <name>Mn(2+)</name>
        <dbReference type="ChEBI" id="CHEBI:29035"/>
    </ligand>
</feature>
<feature type="binding site" evidence="10">
    <location>
        <position position="276"/>
    </location>
    <ligand>
        <name>ATP</name>
        <dbReference type="ChEBI" id="CHEBI:30616"/>
    </ligand>
</feature>
<dbReference type="InterPro" id="IPR008210">
    <property type="entry name" value="PEP_carboxykinase_N"/>
</dbReference>
<dbReference type="CDD" id="cd00484">
    <property type="entry name" value="PEPCK_ATP"/>
    <property type="match status" value="1"/>
</dbReference>
<keyword evidence="4 10" id="KW-0312">Gluconeogenesis</keyword>
<dbReference type="PANTHER" id="PTHR30031:SF0">
    <property type="entry name" value="PHOSPHOENOLPYRUVATE CARBOXYKINASE (ATP)"/>
    <property type="match status" value="1"/>
</dbReference>
<keyword evidence="7 10" id="KW-0067">ATP-binding</keyword>
<evidence type="ECO:0000256" key="8">
    <source>
        <dbReference type="ARBA" id="ARBA00023239"/>
    </source>
</evidence>
<keyword evidence="10" id="KW-0464">Manganese</keyword>
<dbReference type="PIRSF" id="PIRSF006294">
    <property type="entry name" value="PEP_crbxkin"/>
    <property type="match status" value="1"/>
</dbReference>
<dbReference type="NCBIfam" id="TIGR00224">
    <property type="entry name" value="pckA"/>
    <property type="match status" value="1"/>
</dbReference>
<dbReference type="PROSITE" id="PS00532">
    <property type="entry name" value="PEPCK_ATP"/>
    <property type="match status" value="1"/>
</dbReference>
<dbReference type="GO" id="GO:0006094">
    <property type="term" value="P:gluconeogenesis"/>
    <property type="evidence" value="ECO:0007669"/>
    <property type="project" value="UniProtKB-UniRule"/>
</dbReference>
<dbReference type="GO" id="GO:0005829">
    <property type="term" value="C:cytosol"/>
    <property type="evidence" value="ECO:0007669"/>
    <property type="project" value="TreeGrafter"/>
</dbReference>
<evidence type="ECO:0000313" key="11">
    <source>
        <dbReference type="EMBL" id="GIM27688.1"/>
    </source>
</evidence>
<comment type="subcellular location">
    <subcellularLocation>
        <location evidence="10">Cytoplasm</location>
    </subcellularLocation>
</comment>
<comment type="caution">
    <text evidence="11">The sequence shown here is derived from an EMBL/GenBank/DDBJ whole genome shotgun (WGS) entry which is preliminary data.</text>
</comment>
<dbReference type="NCBIfam" id="NF006821">
    <property type="entry name" value="PRK09344.1-3"/>
    <property type="match status" value="1"/>
</dbReference>
<feature type="binding site" evidence="10">
    <location>
        <begin position="227"/>
        <end position="235"/>
    </location>
    <ligand>
        <name>ATP</name>
        <dbReference type="ChEBI" id="CHEBI:30616"/>
    </ligand>
</feature>
<dbReference type="NCBIfam" id="NF006820">
    <property type="entry name" value="PRK09344.1-2"/>
    <property type="match status" value="1"/>
</dbReference>
<feature type="binding site" evidence="10">
    <location>
        <position position="211"/>
    </location>
    <ligand>
        <name>Mn(2+)</name>
        <dbReference type="ChEBI" id="CHEBI:29035"/>
    </ligand>
</feature>
<feature type="binding site" evidence="10">
    <location>
        <position position="192"/>
    </location>
    <ligand>
        <name>substrate</name>
    </ligand>
</feature>
<dbReference type="Proteomes" id="UP000679179">
    <property type="component" value="Unassembled WGS sequence"/>
</dbReference>
<feature type="binding site" evidence="10">
    <location>
        <position position="192"/>
    </location>
    <ligand>
        <name>ATP</name>
        <dbReference type="ChEBI" id="CHEBI:30616"/>
    </ligand>
</feature>
<keyword evidence="10" id="KW-0479">Metal-binding</keyword>
<dbReference type="Gene3D" id="3.40.449.10">
    <property type="entry name" value="Phosphoenolpyruvate Carboxykinase, domain 1"/>
    <property type="match status" value="1"/>
</dbReference>
<keyword evidence="5 10" id="KW-0547">Nucleotide-binding</keyword>
<evidence type="ECO:0000313" key="12">
    <source>
        <dbReference type="Proteomes" id="UP000679179"/>
    </source>
</evidence>
<evidence type="ECO:0000256" key="7">
    <source>
        <dbReference type="ARBA" id="ARBA00022840"/>
    </source>
</evidence>
<dbReference type="SUPFAM" id="SSF68923">
    <property type="entry name" value="PEP carboxykinase N-terminal domain"/>
    <property type="match status" value="1"/>
</dbReference>
<feature type="binding site" evidence="10">
    <location>
        <begin position="431"/>
        <end position="432"/>
    </location>
    <ligand>
        <name>ATP</name>
        <dbReference type="ChEBI" id="CHEBI:30616"/>
    </ligand>
</feature>
<evidence type="ECO:0000256" key="9">
    <source>
        <dbReference type="ARBA" id="ARBA00047371"/>
    </source>
</evidence>
<comment type="function">
    <text evidence="10">Involved in the gluconeogenesis. Catalyzes the conversion of oxaloacetate (OAA) to phosphoenolpyruvate (PEP) through direct phosphoryl transfer between the nucleoside triphosphate and OAA.</text>
</comment>
<comment type="similarity">
    <text evidence="2 10">Belongs to the phosphoenolpyruvate carboxykinase (ATP) family.</text>
</comment>
<dbReference type="GO" id="GO:0046872">
    <property type="term" value="F:metal ion binding"/>
    <property type="evidence" value="ECO:0007669"/>
    <property type="project" value="UniProtKB-KW"/>
</dbReference>
<comment type="cofactor">
    <cofactor evidence="10">
        <name>Mn(2+)</name>
        <dbReference type="ChEBI" id="CHEBI:29035"/>
    </cofactor>
    <text evidence="10">Binds 1 Mn(2+) ion per subunit.</text>
</comment>
<feature type="binding site" evidence="10">
    <location>
        <position position="437"/>
    </location>
    <ligand>
        <name>ATP</name>
        <dbReference type="ChEBI" id="CHEBI:30616"/>
    </ligand>
</feature>
<dbReference type="PANTHER" id="PTHR30031">
    <property type="entry name" value="PHOSPHOENOLPYRUVATE CARBOXYKINASE ATP"/>
    <property type="match status" value="1"/>
</dbReference>
<feature type="binding site" evidence="10">
    <location>
        <position position="248"/>
    </location>
    <ligand>
        <name>Mn(2+)</name>
        <dbReference type="ChEBI" id="CHEBI:29035"/>
    </ligand>
</feature>
<accession>A0A919RY47</accession>
<evidence type="ECO:0000256" key="4">
    <source>
        <dbReference type="ARBA" id="ARBA00022432"/>
    </source>
</evidence>
<dbReference type="EC" id="4.1.1.49" evidence="3 10"/>